<comment type="caution">
    <text evidence="4">The sequence shown here is derived from an EMBL/GenBank/DDBJ whole genome shotgun (WGS) entry which is preliminary data.</text>
</comment>
<dbReference type="InterPro" id="IPR051910">
    <property type="entry name" value="ComF/GntX_DNA_util-trans"/>
</dbReference>
<dbReference type="Pfam" id="PF18912">
    <property type="entry name" value="DZR_2"/>
    <property type="match status" value="1"/>
</dbReference>
<protein>
    <submittedName>
        <fullName evidence="4">ComF family protein</fullName>
    </submittedName>
</protein>
<accession>A0AAE3AKG7</accession>
<evidence type="ECO:0000256" key="1">
    <source>
        <dbReference type="ARBA" id="ARBA00008007"/>
    </source>
</evidence>
<name>A0AAE3AKG7_9FIRM</name>
<feature type="domain" description="Double zinc ribbon" evidence="3">
    <location>
        <begin position="9"/>
        <end position="67"/>
    </location>
</feature>
<evidence type="ECO:0000313" key="4">
    <source>
        <dbReference type="EMBL" id="MCC2163423.1"/>
    </source>
</evidence>
<dbReference type="CDD" id="cd06223">
    <property type="entry name" value="PRTases_typeI"/>
    <property type="match status" value="1"/>
</dbReference>
<reference evidence="4" key="1">
    <citation type="submission" date="2021-10" db="EMBL/GenBank/DDBJ databases">
        <title>Anaerobic single-cell dispensing facilitates the cultivation of human gut bacteria.</title>
        <authorList>
            <person name="Afrizal A."/>
        </authorList>
    </citation>
    <scope>NUCLEOTIDE SEQUENCE</scope>
    <source>
        <strain evidence="4">CLA-AA-H274</strain>
    </source>
</reference>
<feature type="domain" description="Phosphoribosyltransferase" evidence="2">
    <location>
        <begin position="187"/>
        <end position="236"/>
    </location>
</feature>
<dbReference type="EMBL" id="JAJEPU010000001">
    <property type="protein sequence ID" value="MCC2163423.1"/>
    <property type="molecule type" value="Genomic_DNA"/>
</dbReference>
<dbReference type="InterPro" id="IPR044005">
    <property type="entry name" value="DZR_2"/>
</dbReference>
<organism evidence="4 5">
    <name type="scientific">Brotaphodocola catenula</name>
    <dbReference type="NCBI Taxonomy" id="2885361"/>
    <lineage>
        <taxon>Bacteria</taxon>
        <taxon>Bacillati</taxon>
        <taxon>Bacillota</taxon>
        <taxon>Clostridia</taxon>
        <taxon>Lachnospirales</taxon>
        <taxon>Lachnospiraceae</taxon>
        <taxon>Brotaphodocola</taxon>
    </lineage>
</organism>
<dbReference type="SUPFAM" id="SSF53271">
    <property type="entry name" value="PRTase-like"/>
    <property type="match status" value="1"/>
</dbReference>
<sequence>MRSGQAEPLLNLLFPRRCPVCGEIVEPYGEKICPECVRALSPVREPCCKKCGKEISDRQGEYCPDCMRRPKTFDSGASLLNYNETARWSMASIKYKNRREYLDFYAQAMNIRFAKRVRVWGAEALVPVPIHSSRRRERGFNQAEEFAERLSDCWGLPVDTKLLVRKKKTLPQRDLGPSQRLKNLQEAFALHPSVLDKIPKSVIIIDDIYTTGSTVEACSRILKKAGVKRIYFLAICIGKGK</sequence>
<keyword evidence="5" id="KW-1185">Reference proteome</keyword>
<evidence type="ECO:0000313" key="5">
    <source>
        <dbReference type="Proteomes" id="UP001198962"/>
    </source>
</evidence>
<gene>
    <name evidence="4" type="ORF">LKD32_00765</name>
</gene>
<dbReference type="Pfam" id="PF00156">
    <property type="entry name" value="Pribosyltran"/>
    <property type="match status" value="1"/>
</dbReference>
<dbReference type="AlphaFoldDB" id="A0AAE3AKG7"/>
<dbReference type="Proteomes" id="UP001198962">
    <property type="component" value="Unassembled WGS sequence"/>
</dbReference>
<dbReference type="RefSeq" id="WP_308450303.1">
    <property type="nucleotide sequence ID" value="NZ_JAJEPU010000001.1"/>
</dbReference>
<evidence type="ECO:0000259" key="3">
    <source>
        <dbReference type="Pfam" id="PF18912"/>
    </source>
</evidence>
<dbReference type="InterPro" id="IPR029057">
    <property type="entry name" value="PRTase-like"/>
</dbReference>
<dbReference type="PANTHER" id="PTHR47505:SF1">
    <property type="entry name" value="DNA UTILIZATION PROTEIN YHGH"/>
    <property type="match status" value="1"/>
</dbReference>
<proteinExistence type="inferred from homology"/>
<dbReference type="Gene3D" id="3.40.50.2020">
    <property type="match status" value="1"/>
</dbReference>
<dbReference type="InterPro" id="IPR000836">
    <property type="entry name" value="PRTase_dom"/>
</dbReference>
<dbReference type="PANTHER" id="PTHR47505">
    <property type="entry name" value="DNA UTILIZATION PROTEIN YHGH"/>
    <property type="match status" value="1"/>
</dbReference>
<evidence type="ECO:0000259" key="2">
    <source>
        <dbReference type="Pfam" id="PF00156"/>
    </source>
</evidence>
<comment type="similarity">
    <text evidence="1">Belongs to the ComF/GntX family.</text>
</comment>